<protein>
    <recommendedName>
        <fullName evidence="3">Pentatricopeptide repeat-containing protein</fullName>
    </recommendedName>
</protein>
<reference evidence="2" key="1">
    <citation type="submission" date="2014-09" db="EMBL/GenBank/DDBJ databases">
        <authorList>
            <person name="Magalhaes I.L.F."/>
            <person name="Oliveira U."/>
            <person name="Santos F.R."/>
            <person name="Vidigal T.H.D.A."/>
            <person name="Brescovit A.D."/>
            <person name="Santos A.J."/>
        </authorList>
    </citation>
    <scope>NUCLEOTIDE SEQUENCE</scope>
    <source>
        <tissue evidence="2">Shoot tissue taken approximately 20 cm above the soil surface</tissue>
    </source>
</reference>
<dbReference type="EMBL" id="GBRH01282660">
    <property type="protein sequence ID" value="JAD15235.1"/>
    <property type="molecule type" value="Transcribed_RNA"/>
</dbReference>
<dbReference type="AlphaFoldDB" id="A0A0A8XRD6"/>
<reference evidence="2" key="2">
    <citation type="journal article" date="2015" name="Data Brief">
        <title>Shoot transcriptome of the giant reed, Arundo donax.</title>
        <authorList>
            <person name="Barrero R.A."/>
            <person name="Guerrero F.D."/>
            <person name="Moolhuijzen P."/>
            <person name="Goolsby J.A."/>
            <person name="Tidwell J."/>
            <person name="Bellgard S.E."/>
            <person name="Bellgard M.I."/>
        </authorList>
    </citation>
    <scope>NUCLEOTIDE SEQUENCE</scope>
    <source>
        <tissue evidence="2">Shoot tissue taken approximately 20 cm above the soil surface</tissue>
    </source>
</reference>
<organism evidence="2">
    <name type="scientific">Arundo donax</name>
    <name type="common">Giant reed</name>
    <name type="synonym">Donax arundinaceus</name>
    <dbReference type="NCBI Taxonomy" id="35708"/>
    <lineage>
        <taxon>Eukaryota</taxon>
        <taxon>Viridiplantae</taxon>
        <taxon>Streptophyta</taxon>
        <taxon>Embryophyta</taxon>
        <taxon>Tracheophyta</taxon>
        <taxon>Spermatophyta</taxon>
        <taxon>Magnoliopsida</taxon>
        <taxon>Liliopsida</taxon>
        <taxon>Poales</taxon>
        <taxon>Poaceae</taxon>
        <taxon>PACMAD clade</taxon>
        <taxon>Arundinoideae</taxon>
        <taxon>Arundineae</taxon>
        <taxon>Arundo</taxon>
    </lineage>
</organism>
<dbReference type="GO" id="GO:0005739">
    <property type="term" value="C:mitochondrion"/>
    <property type="evidence" value="ECO:0007669"/>
    <property type="project" value="TreeGrafter"/>
</dbReference>
<dbReference type="Gene3D" id="1.25.40.10">
    <property type="entry name" value="Tetratricopeptide repeat domain"/>
    <property type="match status" value="1"/>
</dbReference>
<dbReference type="PANTHER" id="PTHR45717">
    <property type="entry name" value="OS12G0527900 PROTEIN"/>
    <property type="match status" value="1"/>
</dbReference>
<proteinExistence type="inferred from homology"/>
<dbReference type="InterPro" id="IPR011990">
    <property type="entry name" value="TPR-like_helical_dom_sf"/>
</dbReference>
<name>A0A0A8XRD6_ARUDO</name>
<evidence type="ECO:0000256" key="1">
    <source>
        <dbReference type="ARBA" id="ARBA00007626"/>
    </source>
</evidence>
<comment type="similarity">
    <text evidence="1">Belongs to the PPR family. P subfamily.</text>
</comment>
<accession>A0A0A8XRD6</accession>
<evidence type="ECO:0008006" key="3">
    <source>
        <dbReference type="Google" id="ProtNLM"/>
    </source>
</evidence>
<evidence type="ECO:0000313" key="2">
    <source>
        <dbReference type="EMBL" id="JAD15235.1"/>
    </source>
</evidence>
<sequence>MRLLGCMWIQGSWIKPTLFLLNVTEENPDRCPLFHSFIILLKAYAEKGDIHNTEKIFDRLRQIRHPGRTPPYEFLLEAYVNAGVPAHGFRERMRADIVRPSKTVIKHLKHLEDLQKGGHRETIE</sequence>
<dbReference type="PANTHER" id="PTHR45717:SF17">
    <property type="entry name" value="PENTATRICOPEPTIDE REPEAT-CONTAINING PROTEIN MITOCHONDRIAL"/>
    <property type="match status" value="1"/>
</dbReference>